<protein>
    <recommendedName>
        <fullName evidence="4">Wall-associated receptor kinase galacturonan-binding domain-containing protein</fullName>
    </recommendedName>
</protein>
<dbReference type="OrthoDB" id="4062651at2759"/>
<dbReference type="PANTHER" id="PTHR33491">
    <property type="entry name" value="OSJNBA0016N04.9 PROTEIN"/>
    <property type="match status" value="1"/>
</dbReference>
<evidence type="ECO:0000313" key="3">
    <source>
        <dbReference type="Proteomes" id="UP001141806"/>
    </source>
</evidence>
<evidence type="ECO:0000313" key="2">
    <source>
        <dbReference type="EMBL" id="KAJ4978569.1"/>
    </source>
</evidence>
<keyword evidence="1" id="KW-0732">Signal</keyword>
<accession>A0A9Q0R0J8</accession>
<gene>
    <name evidence="2" type="ORF">NE237_009349</name>
</gene>
<evidence type="ECO:0008006" key="4">
    <source>
        <dbReference type="Google" id="ProtNLM"/>
    </source>
</evidence>
<sequence>MGSHWLLNIFLFLLIHLCLPVTSALSMTQHGCNETCGNISVPYPFGMGDTNCFRNLGFQEILDISLQGQQRILDYVGRDCYNSQGNSTSGNLCEYDYWLGGIFTNMSEYYYFIGRTFMISDTENRFTALGCDTEAYFGTNYSVSTRVLINGSCDGVGCCQTFVPKDFNYMSIAFIVDYNWYNFIVDYNWYNFSPSDVLNFTHHIDETGYSRVPIVFDWAIDGVIALETSNSSCEKAMKNQTTYAYGKNNLSGDSKNGLGYS</sequence>
<comment type="caution">
    <text evidence="2">The sequence shown here is derived from an EMBL/GenBank/DDBJ whole genome shotgun (WGS) entry which is preliminary data.</text>
</comment>
<proteinExistence type="predicted"/>
<name>A0A9Q0R0J8_9MAGN</name>
<dbReference type="AlphaFoldDB" id="A0A9Q0R0J8"/>
<dbReference type="Proteomes" id="UP001141806">
    <property type="component" value="Unassembled WGS sequence"/>
</dbReference>
<feature type="chain" id="PRO_5040337268" description="Wall-associated receptor kinase galacturonan-binding domain-containing protein" evidence="1">
    <location>
        <begin position="25"/>
        <end position="261"/>
    </location>
</feature>
<reference evidence="2" key="1">
    <citation type="journal article" date="2023" name="Plant J.">
        <title>The genome of the king protea, Protea cynaroides.</title>
        <authorList>
            <person name="Chang J."/>
            <person name="Duong T.A."/>
            <person name="Schoeman C."/>
            <person name="Ma X."/>
            <person name="Roodt D."/>
            <person name="Barker N."/>
            <person name="Li Z."/>
            <person name="Van de Peer Y."/>
            <person name="Mizrachi E."/>
        </authorList>
    </citation>
    <scope>NUCLEOTIDE SEQUENCE</scope>
    <source>
        <tissue evidence="2">Young leaves</tissue>
    </source>
</reference>
<dbReference type="EMBL" id="JAMYWD010000002">
    <property type="protein sequence ID" value="KAJ4978569.1"/>
    <property type="molecule type" value="Genomic_DNA"/>
</dbReference>
<keyword evidence="3" id="KW-1185">Reference proteome</keyword>
<evidence type="ECO:0000256" key="1">
    <source>
        <dbReference type="SAM" id="SignalP"/>
    </source>
</evidence>
<feature type="signal peptide" evidence="1">
    <location>
        <begin position="1"/>
        <end position="24"/>
    </location>
</feature>
<organism evidence="2 3">
    <name type="scientific">Protea cynaroides</name>
    <dbReference type="NCBI Taxonomy" id="273540"/>
    <lineage>
        <taxon>Eukaryota</taxon>
        <taxon>Viridiplantae</taxon>
        <taxon>Streptophyta</taxon>
        <taxon>Embryophyta</taxon>
        <taxon>Tracheophyta</taxon>
        <taxon>Spermatophyta</taxon>
        <taxon>Magnoliopsida</taxon>
        <taxon>Proteales</taxon>
        <taxon>Proteaceae</taxon>
        <taxon>Protea</taxon>
    </lineage>
</organism>